<dbReference type="PROSITE" id="PS51897">
    <property type="entry name" value="ANNEXIN_2"/>
    <property type="match status" value="4"/>
</dbReference>
<dbReference type="Gene3D" id="1.10.220.10">
    <property type="entry name" value="Annexin"/>
    <property type="match status" value="4"/>
</dbReference>
<dbReference type="GO" id="GO:0005886">
    <property type="term" value="C:plasma membrane"/>
    <property type="evidence" value="ECO:0007669"/>
    <property type="project" value="TreeGrafter"/>
</dbReference>
<dbReference type="PRINTS" id="PR00196">
    <property type="entry name" value="ANNEXIN"/>
</dbReference>
<dbReference type="GO" id="GO:0012506">
    <property type="term" value="C:vesicle membrane"/>
    <property type="evidence" value="ECO:0007669"/>
    <property type="project" value="TreeGrafter"/>
</dbReference>
<dbReference type="SUPFAM" id="SSF47874">
    <property type="entry name" value="Annexin"/>
    <property type="match status" value="1"/>
</dbReference>
<evidence type="ECO:0000256" key="4">
    <source>
        <dbReference type="ARBA" id="ARBA00023216"/>
    </source>
</evidence>
<evidence type="ECO:0000256" key="8">
    <source>
        <dbReference type="SAM" id="MobiDB-lite"/>
    </source>
</evidence>
<dbReference type="PROSITE" id="PS00223">
    <property type="entry name" value="ANNEXIN_1"/>
    <property type="match status" value="1"/>
</dbReference>
<dbReference type="FunFam" id="1.10.220.10:FF:000001">
    <property type="entry name" value="Annexin"/>
    <property type="match status" value="1"/>
</dbReference>
<keyword evidence="3 7" id="KW-0106">Calcium</keyword>
<feature type="region of interest" description="Disordered" evidence="8">
    <location>
        <begin position="1"/>
        <end position="48"/>
    </location>
</feature>
<keyword evidence="4 7" id="KW-0041">Annexin</keyword>
<dbReference type="SMART" id="SM00335">
    <property type="entry name" value="ANX"/>
    <property type="match status" value="4"/>
</dbReference>
<comment type="function">
    <text evidence="6">Calcium/phospholipid-binding protein which promotes membrane fusion and is involved in exocytosis.</text>
</comment>
<dbReference type="InterPro" id="IPR018252">
    <property type="entry name" value="Annexin_repeat_CS"/>
</dbReference>
<reference evidence="10" key="1">
    <citation type="submission" date="2022-11" db="UniProtKB">
        <authorList>
            <consortium name="WormBaseParasite"/>
        </authorList>
    </citation>
    <scope>IDENTIFICATION</scope>
</reference>
<dbReference type="AlphaFoldDB" id="A0A914XU62"/>
<evidence type="ECO:0000256" key="6">
    <source>
        <dbReference type="ARBA" id="ARBA00037210"/>
    </source>
</evidence>
<keyword evidence="2 7" id="KW-0677">Repeat</keyword>
<dbReference type="FunFam" id="1.10.220.10:FF:000003">
    <property type="entry name" value="Annexin"/>
    <property type="match status" value="1"/>
</dbReference>
<evidence type="ECO:0000256" key="3">
    <source>
        <dbReference type="ARBA" id="ARBA00022837"/>
    </source>
</evidence>
<dbReference type="Pfam" id="PF00191">
    <property type="entry name" value="Annexin"/>
    <property type="match status" value="4"/>
</dbReference>
<keyword evidence="9" id="KW-1185">Reference proteome</keyword>
<evidence type="ECO:0000256" key="7">
    <source>
        <dbReference type="RuleBase" id="RU003540"/>
    </source>
</evidence>
<dbReference type="PANTHER" id="PTHR10502:SF239">
    <property type="entry name" value="ANNEXIN A7"/>
    <property type="match status" value="1"/>
</dbReference>
<protein>
    <recommendedName>
        <fullName evidence="7">Annexin</fullName>
    </recommendedName>
</protein>
<dbReference type="WBParaSite" id="PSAMB.scaffold9661size4748.g32629.t1">
    <property type="protein sequence ID" value="PSAMB.scaffold9661size4748.g32629.t1"/>
    <property type="gene ID" value="PSAMB.scaffold9661size4748.g32629"/>
</dbReference>
<dbReference type="InterPro" id="IPR018502">
    <property type="entry name" value="Annexin_repeat"/>
</dbReference>
<feature type="compositionally biased region" description="Basic and acidic residues" evidence="8">
    <location>
        <begin position="17"/>
        <end position="43"/>
    </location>
</feature>
<evidence type="ECO:0000256" key="2">
    <source>
        <dbReference type="ARBA" id="ARBA00022737"/>
    </source>
</evidence>
<evidence type="ECO:0000256" key="5">
    <source>
        <dbReference type="ARBA" id="ARBA00023302"/>
    </source>
</evidence>
<proteinExistence type="inferred from homology"/>
<evidence type="ECO:0000256" key="1">
    <source>
        <dbReference type="ARBA" id="ARBA00007831"/>
    </source>
</evidence>
<evidence type="ECO:0000313" key="10">
    <source>
        <dbReference type="WBParaSite" id="PSAMB.scaffold9661size4748.g32629.t1"/>
    </source>
</evidence>
<accession>A0A914XU62</accession>
<dbReference type="FunFam" id="1.10.220.10:FF:000004">
    <property type="entry name" value="Annexin"/>
    <property type="match status" value="1"/>
</dbReference>
<dbReference type="GO" id="GO:0001786">
    <property type="term" value="F:phosphatidylserine binding"/>
    <property type="evidence" value="ECO:0007669"/>
    <property type="project" value="TreeGrafter"/>
</dbReference>
<dbReference type="GO" id="GO:0005509">
    <property type="term" value="F:calcium ion binding"/>
    <property type="evidence" value="ECO:0007669"/>
    <property type="project" value="InterPro"/>
</dbReference>
<comment type="similarity">
    <text evidence="1 7">Belongs to the annexin family.</text>
</comment>
<dbReference type="Proteomes" id="UP000887566">
    <property type="component" value="Unplaced"/>
</dbReference>
<organism evidence="9 10">
    <name type="scientific">Plectus sambesii</name>
    <dbReference type="NCBI Taxonomy" id="2011161"/>
    <lineage>
        <taxon>Eukaryota</taxon>
        <taxon>Metazoa</taxon>
        <taxon>Ecdysozoa</taxon>
        <taxon>Nematoda</taxon>
        <taxon>Chromadorea</taxon>
        <taxon>Plectida</taxon>
        <taxon>Plectina</taxon>
        <taxon>Plectoidea</taxon>
        <taxon>Plectidae</taxon>
        <taxon>Plectus</taxon>
    </lineage>
</organism>
<dbReference type="PANTHER" id="PTHR10502">
    <property type="entry name" value="ANNEXIN"/>
    <property type="match status" value="1"/>
</dbReference>
<name>A0A914XU62_9BILA</name>
<comment type="domain">
    <text evidence="7">A pair of annexin repeats may form one binding site for calcium and phospholipid.</text>
</comment>
<dbReference type="GO" id="GO:0005544">
    <property type="term" value="F:calcium-dependent phospholipid binding"/>
    <property type="evidence" value="ECO:0007669"/>
    <property type="project" value="UniProtKB-KW"/>
</dbReference>
<dbReference type="GO" id="GO:0005737">
    <property type="term" value="C:cytoplasm"/>
    <property type="evidence" value="ECO:0007669"/>
    <property type="project" value="TreeGrafter"/>
</dbReference>
<sequence>MPHQPATSGRGLGSSSRRREVTSKVKEQLERDDQSQYEKENVKQEGTLKPYRQFSAEADAELLRKAMKGLGTDEDAVISVFGNRTNKQRQEVIKMYKTMFGKDLVKDLKSELNGDMWKTIKALCLPPADYDATELRNAIQGLGTDDSTVIEIICTRTSKSIQMLKESYKKLFNKSLEDDIAGDTSGHFKRLLTSLLQANRDDNNVIDRTLAKKEAKLLFDSGAKKWGTDESRFNAILVSRSQTQLRATFEEYYRLSGKSIEDAIKSEMSGDMASGLLTMVRCIQNKPRYFALQLYKSMKGVSTDDDALIRIIVSRCEIDMVQVKEEFQREYKQALGQFVASDTSGDYRNLLLSLIGETTAAKAADSASKKRRDDNSD</sequence>
<evidence type="ECO:0000313" key="9">
    <source>
        <dbReference type="Proteomes" id="UP000887566"/>
    </source>
</evidence>
<dbReference type="InterPro" id="IPR037104">
    <property type="entry name" value="Annexin_sf"/>
</dbReference>
<dbReference type="GO" id="GO:0005634">
    <property type="term" value="C:nucleus"/>
    <property type="evidence" value="ECO:0007669"/>
    <property type="project" value="TreeGrafter"/>
</dbReference>
<dbReference type="InterPro" id="IPR001464">
    <property type="entry name" value="Annexin"/>
</dbReference>
<keyword evidence="5 7" id="KW-0111">Calcium/phospholipid-binding</keyword>
<dbReference type="FunFam" id="1.10.220.10:FF:000002">
    <property type="entry name" value="Annexin"/>
    <property type="match status" value="1"/>
</dbReference>